<dbReference type="InterPro" id="IPR036388">
    <property type="entry name" value="WH-like_DNA-bd_sf"/>
</dbReference>
<evidence type="ECO:0000313" key="6">
    <source>
        <dbReference type="EMBL" id="GGJ37409.1"/>
    </source>
</evidence>
<dbReference type="Pfam" id="PF03466">
    <property type="entry name" value="LysR_substrate"/>
    <property type="match status" value="1"/>
</dbReference>
<evidence type="ECO:0000259" key="5">
    <source>
        <dbReference type="PROSITE" id="PS50931"/>
    </source>
</evidence>
<gene>
    <name evidence="6" type="ORF">GCM10008938_24410</name>
</gene>
<dbReference type="InterPro" id="IPR000847">
    <property type="entry name" value="LysR_HTH_N"/>
</dbReference>
<dbReference type="PRINTS" id="PR00039">
    <property type="entry name" value="HTHLYSR"/>
</dbReference>
<dbReference type="PROSITE" id="PS50931">
    <property type="entry name" value="HTH_LYSR"/>
    <property type="match status" value="1"/>
</dbReference>
<dbReference type="RefSeq" id="WP_189002967.1">
    <property type="nucleotide sequence ID" value="NZ_BMOD01000008.1"/>
</dbReference>
<feature type="domain" description="HTH lysR-type" evidence="5">
    <location>
        <begin position="5"/>
        <end position="62"/>
    </location>
</feature>
<organism evidence="6 7">
    <name type="scientific">Deinococcus roseus</name>
    <dbReference type="NCBI Taxonomy" id="392414"/>
    <lineage>
        <taxon>Bacteria</taxon>
        <taxon>Thermotogati</taxon>
        <taxon>Deinococcota</taxon>
        <taxon>Deinococci</taxon>
        <taxon>Deinococcales</taxon>
        <taxon>Deinococcaceae</taxon>
        <taxon>Deinococcus</taxon>
    </lineage>
</organism>
<evidence type="ECO:0000256" key="1">
    <source>
        <dbReference type="ARBA" id="ARBA00009437"/>
    </source>
</evidence>
<dbReference type="PANTHER" id="PTHR30346:SF0">
    <property type="entry name" value="HCA OPERON TRANSCRIPTIONAL ACTIVATOR HCAR"/>
    <property type="match status" value="1"/>
</dbReference>
<protein>
    <submittedName>
        <fullName evidence="6">Transcriptional regulator</fullName>
    </submittedName>
</protein>
<dbReference type="Proteomes" id="UP000632222">
    <property type="component" value="Unassembled WGS sequence"/>
</dbReference>
<dbReference type="SUPFAM" id="SSF53850">
    <property type="entry name" value="Periplasmic binding protein-like II"/>
    <property type="match status" value="1"/>
</dbReference>
<dbReference type="SUPFAM" id="SSF46785">
    <property type="entry name" value="Winged helix' DNA-binding domain"/>
    <property type="match status" value="1"/>
</dbReference>
<dbReference type="CDD" id="cd08414">
    <property type="entry name" value="PBP2_LTTR_aromatics_like"/>
    <property type="match status" value="1"/>
</dbReference>
<evidence type="ECO:0000256" key="2">
    <source>
        <dbReference type="ARBA" id="ARBA00023015"/>
    </source>
</evidence>
<dbReference type="InterPro" id="IPR005119">
    <property type="entry name" value="LysR_subst-bd"/>
</dbReference>
<dbReference type="Pfam" id="PF00126">
    <property type="entry name" value="HTH_1"/>
    <property type="match status" value="1"/>
</dbReference>
<accession>A0ABQ2D1G9</accession>
<keyword evidence="7" id="KW-1185">Reference proteome</keyword>
<proteinExistence type="inferred from homology"/>
<sequence length="311" mass="34709">MAQSLELRHLRYFVAVAEELNFTRAAERVFLTQPALSQQIKALEEILGVTLLERTQRKVRLTDAGRVFLDGARRTLQEADRAIKEARKADGIPRITLGYVEYAFQSVVGPIVTALLKEHPEIRLERREIPHYQIGQALENRTIDVGFGVLPMEGEDIENQNMGRARWQLVVPAQHPLAKLEKIPLSALETEPLIMFSRSMNSLLYEQVIARLRKAGIEPSVVYETAQVEAGENMVELGVGLWVVTTYIIADGLPETLVARDLEGFEPMQMGMAWRKGEETGLLGKVLEMCSKAGGWKGCDSWPCEPSGAGV</sequence>
<evidence type="ECO:0000256" key="3">
    <source>
        <dbReference type="ARBA" id="ARBA00023125"/>
    </source>
</evidence>
<evidence type="ECO:0000256" key="4">
    <source>
        <dbReference type="ARBA" id="ARBA00023163"/>
    </source>
</evidence>
<dbReference type="PANTHER" id="PTHR30346">
    <property type="entry name" value="TRANSCRIPTIONAL DUAL REGULATOR HCAR-RELATED"/>
    <property type="match status" value="1"/>
</dbReference>
<name>A0ABQ2D1G9_9DEIO</name>
<comment type="similarity">
    <text evidence="1">Belongs to the LysR transcriptional regulatory family.</text>
</comment>
<reference evidence="7" key="1">
    <citation type="journal article" date="2019" name="Int. J. Syst. Evol. Microbiol.">
        <title>The Global Catalogue of Microorganisms (GCM) 10K type strain sequencing project: providing services to taxonomists for standard genome sequencing and annotation.</title>
        <authorList>
            <consortium name="The Broad Institute Genomics Platform"/>
            <consortium name="The Broad Institute Genome Sequencing Center for Infectious Disease"/>
            <person name="Wu L."/>
            <person name="Ma J."/>
        </authorList>
    </citation>
    <scope>NUCLEOTIDE SEQUENCE [LARGE SCALE GENOMIC DNA]</scope>
    <source>
        <strain evidence="7">JCM 14370</strain>
    </source>
</reference>
<dbReference type="Gene3D" id="1.10.10.10">
    <property type="entry name" value="Winged helix-like DNA-binding domain superfamily/Winged helix DNA-binding domain"/>
    <property type="match status" value="1"/>
</dbReference>
<dbReference type="EMBL" id="BMOD01000008">
    <property type="protein sequence ID" value="GGJ37409.1"/>
    <property type="molecule type" value="Genomic_DNA"/>
</dbReference>
<comment type="caution">
    <text evidence="6">The sequence shown here is derived from an EMBL/GenBank/DDBJ whole genome shotgun (WGS) entry which is preliminary data.</text>
</comment>
<keyword evidence="2" id="KW-0805">Transcription regulation</keyword>
<evidence type="ECO:0000313" key="7">
    <source>
        <dbReference type="Proteomes" id="UP000632222"/>
    </source>
</evidence>
<keyword evidence="3" id="KW-0238">DNA-binding</keyword>
<dbReference type="Gene3D" id="3.40.190.10">
    <property type="entry name" value="Periplasmic binding protein-like II"/>
    <property type="match status" value="2"/>
</dbReference>
<keyword evidence="4" id="KW-0804">Transcription</keyword>
<dbReference type="InterPro" id="IPR036390">
    <property type="entry name" value="WH_DNA-bd_sf"/>
</dbReference>